<dbReference type="Pfam" id="PF10088">
    <property type="entry name" value="DUF2326"/>
    <property type="match status" value="1"/>
</dbReference>
<dbReference type="Gene3D" id="3.40.50.300">
    <property type="entry name" value="P-loop containing nucleotide triphosphate hydrolases"/>
    <property type="match status" value="1"/>
</dbReference>
<organism evidence="2 3">
    <name type="scientific">Xanthomonas hortorum pv. vitians</name>
    <dbReference type="NCBI Taxonomy" id="83224"/>
    <lineage>
        <taxon>Bacteria</taxon>
        <taxon>Pseudomonadati</taxon>
        <taxon>Pseudomonadota</taxon>
        <taxon>Gammaproteobacteria</taxon>
        <taxon>Lysobacterales</taxon>
        <taxon>Lysobacteraceae</taxon>
        <taxon>Xanthomonas</taxon>
    </lineage>
</organism>
<dbReference type="InterPro" id="IPR027417">
    <property type="entry name" value="P-loop_NTPase"/>
</dbReference>
<dbReference type="Proteomes" id="UP000515406">
    <property type="component" value="Plasmid CFBP498_p224"/>
</dbReference>
<keyword evidence="2" id="KW-0614">Plasmid</keyword>
<evidence type="ECO:0000259" key="1">
    <source>
        <dbReference type="Pfam" id="PF10088"/>
    </source>
</evidence>
<dbReference type="AlphaFoldDB" id="A0A6V7FL95"/>
<feature type="domain" description="DUF2326" evidence="1">
    <location>
        <begin position="428"/>
        <end position="505"/>
    </location>
</feature>
<accession>A0A6V7FL95</accession>
<name>A0A6V7FL95_9XANT</name>
<evidence type="ECO:0000313" key="3">
    <source>
        <dbReference type="Proteomes" id="UP000515406"/>
    </source>
</evidence>
<proteinExistence type="predicted"/>
<reference evidence="2 3" key="1">
    <citation type="submission" date="2020-07" db="EMBL/GenBank/DDBJ databases">
        <authorList>
            <person name="Pothier F. J."/>
        </authorList>
    </citation>
    <scope>NUCLEOTIDE SEQUENCE [LARGE SCALE GENOMIC DNA]</scope>
    <source>
        <strain evidence="2 3">CFBP 498</strain>
        <plasmid evidence="2 3">CFBP498_p224</plasmid>
    </source>
</reference>
<dbReference type="EMBL" id="LR828258">
    <property type="protein sequence ID" value="CAD0363727.1"/>
    <property type="molecule type" value="Genomic_DNA"/>
</dbReference>
<keyword evidence="3" id="KW-1185">Reference proteome</keyword>
<sequence length="545" mass="61417">MLTEIYCDRFRQKTISFHSGLNVVLGDENGTNSIGKSTLLMVVDFVLGGQSLIEHNGDVVSELGEHDYRFSFQFGRETFRFQRGTADSATVYVCDEVYGIVSVKTIEEYRSFLMAGFRITLEDISFRALLGPYFRVWGRGNDDARFPLHAFKAQPPRECVNNLIKTFGLFGSIRDLQVSLAEKEKESGALRNAVATSILPKVGKKEHAKNLVSIDALEQQLDAIRSNLALYATSIADIVNREMVEQKQRRDGLLETRSRVEASLRRVRRNLESNRHIKSAHFDGLTHYFPEVNQNRLAEVEEFHSEVAKLLRAELCDSERSLSDQLIEVDGDIAEVDSTISEALRSVNEPTAVLDRVVGLSNSLQAAKDQNRFYELGLALRESIAKLKSFLSEEKVRVIQRIEESLNDGMRATASAIFGEGRKSPRLTLREASYTFDVHEDTDTGAAFVALILFDLTMFDETQLPVIAHDSLIFKNIENDSVSKLIRFYAEFDKQSFVAIDEAEKYGPDTAEFLRGCSVVLLSDDALLYDTDWRSKSELSPGRID</sequence>
<evidence type="ECO:0000313" key="2">
    <source>
        <dbReference type="EMBL" id="CAD0363725.1"/>
    </source>
</evidence>
<geneLocation type="plasmid" evidence="2 3">
    <name>CFBP498_p224</name>
</geneLocation>
<gene>
    <name evidence="2" type="ORF">CFBP498_49300</name>
</gene>
<dbReference type="EMBL" id="LR828258">
    <property type="protein sequence ID" value="CAD0363725.1"/>
    <property type="molecule type" value="Genomic_DNA"/>
</dbReference>
<dbReference type="InterPro" id="IPR018760">
    <property type="entry name" value="DUF2326"/>
</dbReference>
<protein>
    <recommendedName>
        <fullName evidence="1">DUF2326 domain-containing protein</fullName>
    </recommendedName>
</protein>